<protein>
    <submittedName>
        <fullName evidence="2">Uncharacterized protein</fullName>
    </submittedName>
</protein>
<accession>A0A9P6X462</accession>
<evidence type="ECO:0000313" key="2">
    <source>
        <dbReference type="EMBL" id="KAG1304899.1"/>
    </source>
</evidence>
<feature type="transmembrane region" description="Helical" evidence="1">
    <location>
        <begin position="243"/>
        <end position="263"/>
    </location>
</feature>
<dbReference type="OrthoDB" id="2225686at2759"/>
<sequence>MIQVYSLCKTVNPNEAKFLKSIAKLIEKLPNQALMDTIKETEHCQRYVEPILSGLFDDPEKEVLFRWTSVLNEEYNQDSSISSARPDSVMTRMDGLFFGFSLGFAEIKHTTSTFKYLVSKDLIRLGILSKNSIDQHDLQGCLTIQVVGFQMIVFLTTLLADGLYVMVEIGNITIPASIREIPQYLTNSDEIISILECFQTWCSPSTQPQPSFKRKSLDDESFARLVSPSRSAKRRLIPAIDDYTCLFFIPLPLSLILLLFDYITLI</sequence>
<dbReference type="AlphaFoldDB" id="A0A9P6X462"/>
<dbReference type="Proteomes" id="UP000716291">
    <property type="component" value="Unassembled WGS sequence"/>
</dbReference>
<name>A0A9P6X462_RHIOR</name>
<keyword evidence="3" id="KW-1185">Reference proteome</keyword>
<reference evidence="2" key="1">
    <citation type="journal article" date="2020" name="Microb. Genom.">
        <title>Genetic diversity of clinical and environmental Mucorales isolates obtained from an investigation of mucormycosis cases among solid organ transplant recipients.</title>
        <authorList>
            <person name="Nguyen M.H."/>
            <person name="Kaul D."/>
            <person name="Muto C."/>
            <person name="Cheng S.J."/>
            <person name="Richter R.A."/>
            <person name="Bruno V.M."/>
            <person name="Liu G."/>
            <person name="Beyhan S."/>
            <person name="Sundermann A.J."/>
            <person name="Mounaud S."/>
            <person name="Pasculle A.W."/>
            <person name="Nierman W.C."/>
            <person name="Driscoll E."/>
            <person name="Cumbie R."/>
            <person name="Clancy C.J."/>
            <person name="Dupont C.L."/>
        </authorList>
    </citation>
    <scope>NUCLEOTIDE SEQUENCE</scope>
    <source>
        <strain evidence="2">GL11</strain>
    </source>
</reference>
<evidence type="ECO:0000256" key="1">
    <source>
        <dbReference type="SAM" id="Phobius"/>
    </source>
</evidence>
<keyword evidence="1" id="KW-0812">Transmembrane</keyword>
<keyword evidence="1" id="KW-1133">Transmembrane helix</keyword>
<keyword evidence="1" id="KW-0472">Membrane</keyword>
<gene>
    <name evidence="2" type="ORF">G6F64_008812</name>
</gene>
<comment type="caution">
    <text evidence="2">The sequence shown here is derived from an EMBL/GenBank/DDBJ whole genome shotgun (WGS) entry which is preliminary data.</text>
</comment>
<proteinExistence type="predicted"/>
<evidence type="ECO:0000313" key="3">
    <source>
        <dbReference type="Proteomes" id="UP000716291"/>
    </source>
</evidence>
<organism evidence="2 3">
    <name type="scientific">Rhizopus oryzae</name>
    <name type="common">Mucormycosis agent</name>
    <name type="synonym">Rhizopus arrhizus var. delemar</name>
    <dbReference type="NCBI Taxonomy" id="64495"/>
    <lineage>
        <taxon>Eukaryota</taxon>
        <taxon>Fungi</taxon>
        <taxon>Fungi incertae sedis</taxon>
        <taxon>Mucoromycota</taxon>
        <taxon>Mucoromycotina</taxon>
        <taxon>Mucoromycetes</taxon>
        <taxon>Mucorales</taxon>
        <taxon>Mucorineae</taxon>
        <taxon>Rhizopodaceae</taxon>
        <taxon>Rhizopus</taxon>
    </lineage>
</organism>
<dbReference type="EMBL" id="JAANQT010001506">
    <property type="protein sequence ID" value="KAG1304899.1"/>
    <property type="molecule type" value="Genomic_DNA"/>
</dbReference>